<dbReference type="OrthoDB" id="7862470at2"/>
<name>A0A4V2PJW5_ANCAQ</name>
<dbReference type="AlphaFoldDB" id="A0A4V2PJW5"/>
<evidence type="ECO:0000313" key="3">
    <source>
        <dbReference type="EMBL" id="TCK30136.1"/>
    </source>
</evidence>
<evidence type="ECO:0000313" key="4">
    <source>
        <dbReference type="Proteomes" id="UP000295030"/>
    </source>
</evidence>
<evidence type="ECO:0008006" key="5">
    <source>
        <dbReference type="Google" id="ProtNLM"/>
    </source>
</evidence>
<dbReference type="EMBL" id="SMFY01000001">
    <property type="protein sequence ID" value="TCK30136.1"/>
    <property type="molecule type" value="Genomic_DNA"/>
</dbReference>
<feature type="signal peptide" evidence="2">
    <location>
        <begin position="1"/>
        <end position="18"/>
    </location>
</feature>
<keyword evidence="4" id="KW-1185">Reference proteome</keyword>
<dbReference type="RefSeq" id="WP_131833505.1">
    <property type="nucleotide sequence ID" value="NZ_SMFY01000001.1"/>
</dbReference>
<dbReference type="PROSITE" id="PS51257">
    <property type="entry name" value="PROKAR_LIPOPROTEIN"/>
    <property type="match status" value="1"/>
</dbReference>
<feature type="chain" id="PRO_5020784320" description="Lipoprotein" evidence="2">
    <location>
        <begin position="19"/>
        <end position="140"/>
    </location>
</feature>
<gene>
    <name evidence="3" type="ORF">EV667_0223</name>
</gene>
<feature type="compositionally biased region" description="Basic and acidic residues" evidence="1">
    <location>
        <begin position="131"/>
        <end position="140"/>
    </location>
</feature>
<accession>A0A4V2PJW5</accession>
<organism evidence="3 4">
    <name type="scientific">Ancylobacter aquaticus</name>
    <dbReference type="NCBI Taxonomy" id="100"/>
    <lineage>
        <taxon>Bacteria</taxon>
        <taxon>Pseudomonadati</taxon>
        <taxon>Pseudomonadota</taxon>
        <taxon>Alphaproteobacteria</taxon>
        <taxon>Hyphomicrobiales</taxon>
        <taxon>Xanthobacteraceae</taxon>
        <taxon>Ancylobacter</taxon>
    </lineage>
</organism>
<dbReference type="Proteomes" id="UP000295030">
    <property type="component" value="Unassembled WGS sequence"/>
</dbReference>
<protein>
    <recommendedName>
        <fullName evidence="5">Lipoprotein</fullName>
    </recommendedName>
</protein>
<evidence type="ECO:0000256" key="1">
    <source>
        <dbReference type="SAM" id="MobiDB-lite"/>
    </source>
</evidence>
<feature type="region of interest" description="Disordered" evidence="1">
    <location>
        <begin position="120"/>
        <end position="140"/>
    </location>
</feature>
<reference evidence="3 4" key="1">
    <citation type="submission" date="2019-03" db="EMBL/GenBank/DDBJ databases">
        <title>Genomic Encyclopedia of Type Strains, Phase IV (KMG-IV): sequencing the most valuable type-strain genomes for metagenomic binning, comparative biology and taxonomic classification.</title>
        <authorList>
            <person name="Goeker M."/>
        </authorList>
    </citation>
    <scope>NUCLEOTIDE SEQUENCE [LARGE SCALE GENOMIC DNA]</scope>
    <source>
        <strain evidence="3 4">DSM 101</strain>
    </source>
</reference>
<evidence type="ECO:0000256" key="2">
    <source>
        <dbReference type="SAM" id="SignalP"/>
    </source>
</evidence>
<keyword evidence="2" id="KW-0732">Signal</keyword>
<sequence length="140" mass="15071">MKMVLVALLAAATVGACAKSADRVTAAYVSPLGYEQYSCEQIGQEAERISVRVQHAAGAQNKQATGDAVATTVGIVIFWPALFFIGGDDATTYELARLKGEMDAIEKISIQKNCGIVFQRPPPEPTAEELQQQRDAARTR</sequence>
<proteinExistence type="predicted"/>
<comment type="caution">
    <text evidence="3">The sequence shown here is derived from an EMBL/GenBank/DDBJ whole genome shotgun (WGS) entry which is preliminary data.</text>
</comment>